<comment type="caution">
    <text evidence="3">The sequence shown here is derived from an EMBL/GenBank/DDBJ whole genome shotgun (WGS) entry which is preliminary data.</text>
</comment>
<feature type="chain" id="PRO_5046465736" evidence="2">
    <location>
        <begin position="25"/>
        <end position="227"/>
    </location>
</feature>
<sequence>MIRTAAKALALLAAPLIATVPAGAEVTESSPTHFVVRHAVDVDATPEDAWLALIAPGDWWNDAHTWSADASNMTLTPQAGGCFCEKIPAEDGPDSFGLEGSVQHMMVVQAVPHKVLRMRGGLGPLQSEPVDGVMTITLQPIEGEEGEPAGTRITWEYVVGGTMRFKIDEISKAVDGVIGEQVLGLAKALGGPIDAADEEDGDSFDSAFGAGTGEGEETPTTGIPEGR</sequence>
<evidence type="ECO:0000313" key="3">
    <source>
        <dbReference type="EMBL" id="MBY8338383.1"/>
    </source>
</evidence>
<dbReference type="InterPro" id="IPR023393">
    <property type="entry name" value="START-like_dom_sf"/>
</dbReference>
<reference evidence="3 4" key="1">
    <citation type="submission" date="2021-07" db="EMBL/GenBank/DDBJ databases">
        <title>Alteriqipengyuania abyssalis NZ-12B nov, sp.nov isolated from deep sea sponge in pacific ocean.</title>
        <authorList>
            <person name="Tareen S."/>
            <person name="Wink J."/>
        </authorList>
    </citation>
    <scope>NUCLEOTIDE SEQUENCE [LARGE SCALE GENOMIC DNA]</scope>
    <source>
        <strain evidence="3 4">NZ-12B</strain>
    </source>
</reference>
<evidence type="ECO:0000256" key="1">
    <source>
        <dbReference type="SAM" id="MobiDB-lite"/>
    </source>
</evidence>
<dbReference type="SUPFAM" id="SSF55961">
    <property type="entry name" value="Bet v1-like"/>
    <property type="match status" value="1"/>
</dbReference>
<protein>
    <submittedName>
        <fullName evidence="3">SRPBCC family protein</fullName>
    </submittedName>
</protein>
<evidence type="ECO:0000256" key="2">
    <source>
        <dbReference type="SAM" id="SignalP"/>
    </source>
</evidence>
<dbReference type="EMBL" id="JAHWXP010000005">
    <property type="protein sequence ID" value="MBY8338383.1"/>
    <property type="molecule type" value="Genomic_DNA"/>
</dbReference>
<organism evidence="3 4">
    <name type="scientific">Alteriqipengyuania abyssalis</name>
    <dbReference type="NCBI Taxonomy" id="2860200"/>
    <lineage>
        <taxon>Bacteria</taxon>
        <taxon>Pseudomonadati</taxon>
        <taxon>Pseudomonadota</taxon>
        <taxon>Alphaproteobacteria</taxon>
        <taxon>Sphingomonadales</taxon>
        <taxon>Erythrobacteraceae</taxon>
        <taxon>Alteriqipengyuania</taxon>
    </lineage>
</organism>
<dbReference type="Gene3D" id="3.30.530.20">
    <property type="match status" value="1"/>
</dbReference>
<accession>A0ABS7PH38</accession>
<evidence type="ECO:0000313" key="4">
    <source>
        <dbReference type="Proteomes" id="UP000759298"/>
    </source>
</evidence>
<feature type="signal peptide" evidence="2">
    <location>
        <begin position="1"/>
        <end position="24"/>
    </location>
</feature>
<keyword evidence="2" id="KW-0732">Signal</keyword>
<dbReference type="RefSeq" id="WP_222825851.1">
    <property type="nucleotide sequence ID" value="NZ_JAHWXP010000005.1"/>
</dbReference>
<name>A0ABS7PH38_9SPHN</name>
<dbReference type="Proteomes" id="UP000759298">
    <property type="component" value="Unassembled WGS sequence"/>
</dbReference>
<proteinExistence type="predicted"/>
<feature type="region of interest" description="Disordered" evidence="1">
    <location>
        <begin position="194"/>
        <end position="227"/>
    </location>
</feature>
<gene>
    <name evidence="3" type="ORF">KYN89_15145</name>
</gene>
<feature type="compositionally biased region" description="Low complexity" evidence="1">
    <location>
        <begin position="218"/>
        <end position="227"/>
    </location>
</feature>
<keyword evidence="4" id="KW-1185">Reference proteome</keyword>